<comment type="subcellular location">
    <subcellularLocation>
        <location evidence="9">Cytoplasm</location>
    </subcellularLocation>
</comment>
<dbReference type="Pfam" id="PF02875">
    <property type="entry name" value="Mur_ligase_C"/>
    <property type="match status" value="1"/>
</dbReference>
<evidence type="ECO:0000256" key="8">
    <source>
        <dbReference type="ARBA" id="ARBA00023316"/>
    </source>
</evidence>
<proteinExistence type="inferred from homology"/>
<comment type="pathway">
    <text evidence="9">Cell wall biogenesis; peptidoglycan biosynthesis.</text>
</comment>
<dbReference type="GO" id="GO:0005524">
    <property type="term" value="F:ATP binding"/>
    <property type="evidence" value="ECO:0007669"/>
    <property type="project" value="UniProtKB-KW"/>
</dbReference>
<dbReference type="Gene3D" id="3.40.1190.10">
    <property type="entry name" value="Mur-like, catalytic domain"/>
    <property type="match status" value="1"/>
</dbReference>
<name>J4X3B9_9GAMM</name>
<feature type="domain" description="Mur ligase central" evidence="11">
    <location>
        <begin position="105"/>
        <end position="299"/>
    </location>
</feature>
<dbReference type="NCBIfam" id="NF001126">
    <property type="entry name" value="PRK00139.1-4"/>
    <property type="match status" value="1"/>
</dbReference>
<protein>
    <submittedName>
        <fullName evidence="12">UDP-N-acetylmuramoyl-L-alanyl-D-glutamate--2, 6-diaminopimelate ligase</fullName>
    </submittedName>
</protein>
<dbReference type="UniPathway" id="UPA00219"/>
<dbReference type="GO" id="GO:0005737">
    <property type="term" value="C:cytoplasm"/>
    <property type="evidence" value="ECO:0007669"/>
    <property type="project" value="UniProtKB-SubCell"/>
</dbReference>
<dbReference type="AlphaFoldDB" id="J4X3B9"/>
<dbReference type="InterPro" id="IPR018109">
    <property type="entry name" value="Folylpolyglutamate_synth_CS"/>
</dbReference>
<dbReference type="InterPro" id="IPR004101">
    <property type="entry name" value="Mur_ligase_C"/>
</dbReference>
<dbReference type="PANTHER" id="PTHR23135">
    <property type="entry name" value="MUR LIGASE FAMILY MEMBER"/>
    <property type="match status" value="1"/>
</dbReference>
<evidence type="ECO:0000256" key="6">
    <source>
        <dbReference type="ARBA" id="ARBA00022960"/>
    </source>
</evidence>
<evidence type="ECO:0000313" key="12">
    <source>
        <dbReference type="EMBL" id="EJP73645.1"/>
    </source>
</evidence>
<keyword evidence="9" id="KW-0132">Cell division</keyword>
<keyword evidence="9" id="KW-0131">Cell cycle</keyword>
<dbReference type="Gene3D" id="3.40.1390.10">
    <property type="entry name" value="MurE/MurF, N-terminal domain"/>
    <property type="match status" value="1"/>
</dbReference>
<keyword evidence="7 9" id="KW-0573">Peptidoglycan synthesis</keyword>
<evidence type="ECO:0000256" key="1">
    <source>
        <dbReference type="ARBA" id="ARBA00005898"/>
    </source>
</evidence>
<dbReference type="GO" id="GO:0008360">
    <property type="term" value="P:regulation of cell shape"/>
    <property type="evidence" value="ECO:0007669"/>
    <property type="project" value="UniProtKB-KW"/>
</dbReference>
<keyword evidence="3 12" id="KW-0436">Ligase</keyword>
<dbReference type="HOGENOM" id="CLU_022291_3_2_6"/>
<dbReference type="GO" id="GO:0009252">
    <property type="term" value="P:peptidoglycan biosynthetic process"/>
    <property type="evidence" value="ECO:0007669"/>
    <property type="project" value="UniProtKB-UniPathway"/>
</dbReference>
<dbReference type="GO" id="GO:0004326">
    <property type="term" value="F:tetrahydrofolylpolyglutamate synthase activity"/>
    <property type="evidence" value="ECO:0007669"/>
    <property type="project" value="InterPro"/>
</dbReference>
<evidence type="ECO:0000256" key="9">
    <source>
        <dbReference type="RuleBase" id="RU004135"/>
    </source>
</evidence>
<dbReference type="GO" id="GO:0071555">
    <property type="term" value="P:cell wall organization"/>
    <property type="evidence" value="ECO:0007669"/>
    <property type="project" value="UniProtKB-KW"/>
</dbReference>
<evidence type="ECO:0000256" key="7">
    <source>
        <dbReference type="ARBA" id="ARBA00022984"/>
    </source>
</evidence>
<dbReference type="InterPro" id="IPR013221">
    <property type="entry name" value="Mur_ligase_cen"/>
</dbReference>
<dbReference type="PANTHER" id="PTHR23135:SF4">
    <property type="entry name" value="UDP-N-ACETYLMURAMOYL-L-ALANYL-D-GLUTAMATE--2,6-DIAMINOPIMELATE LIGASE MURE HOMOLOG, CHLOROPLASTIC"/>
    <property type="match status" value="1"/>
</dbReference>
<organism evidence="12 13">
    <name type="scientific">SAR86 cluster bacterium SAR86B</name>
    <dbReference type="NCBI Taxonomy" id="1123867"/>
    <lineage>
        <taxon>Bacteria</taxon>
        <taxon>Pseudomonadati</taxon>
        <taxon>Pseudomonadota</taxon>
        <taxon>Gammaproteobacteria</taxon>
        <taxon>SAR86 cluster</taxon>
    </lineage>
</organism>
<dbReference type="Pfam" id="PF08245">
    <property type="entry name" value="Mur_ligase_M"/>
    <property type="match status" value="1"/>
</dbReference>
<dbReference type="SUPFAM" id="SSF63418">
    <property type="entry name" value="MurE/MurF N-terminal domain"/>
    <property type="match status" value="1"/>
</dbReference>
<dbReference type="Proteomes" id="UP000010116">
    <property type="component" value="Unassembled WGS sequence"/>
</dbReference>
<keyword evidence="4" id="KW-0547">Nucleotide-binding</keyword>
<evidence type="ECO:0000256" key="4">
    <source>
        <dbReference type="ARBA" id="ARBA00022741"/>
    </source>
</evidence>
<keyword evidence="2" id="KW-0963">Cytoplasm</keyword>
<dbReference type="InterPro" id="IPR035911">
    <property type="entry name" value="MurE/MurF_N"/>
</dbReference>
<keyword evidence="5" id="KW-0067">ATP-binding</keyword>
<evidence type="ECO:0000256" key="5">
    <source>
        <dbReference type="ARBA" id="ARBA00022840"/>
    </source>
</evidence>
<dbReference type="GO" id="GO:0051301">
    <property type="term" value="P:cell division"/>
    <property type="evidence" value="ECO:0007669"/>
    <property type="project" value="UniProtKB-KW"/>
</dbReference>
<evidence type="ECO:0000256" key="3">
    <source>
        <dbReference type="ARBA" id="ARBA00022598"/>
    </source>
</evidence>
<feature type="domain" description="Mur ligase C-terminal" evidence="10">
    <location>
        <begin position="331"/>
        <end position="445"/>
    </location>
</feature>
<comment type="similarity">
    <text evidence="1">Belongs to the MurCDEF family. MurE subfamily.</text>
</comment>
<reference evidence="12 13" key="1">
    <citation type="journal article" date="2012" name="ISME J.">
        <title>Genomic insights to SAR86, an abundant and uncultivated marine bacterial lineage.</title>
        <authorList>
            <person name="Dupont C.L."/>
            <person name="Rusch D.B."/>
            <person name="Yooseph S."/>
            <person name="Lombardo M.J."/>
            <person name="Richter R.A."/>
            <person name="Valas R."/>
            <person name="Novotny M."/>
            <person name="Yee-Greenbaum J."/>
            <person name="Selengut J.D."/>
            <person name="Haft D.H."/>
            <person name="Halpern A.L."/>
            <person name="Lasken R.S."/>
            <person name="Nealson K."/>
            <person name="Friedman R."/>
            <person name="Venter J.C."/>
        </authorList>
    </citation>
    <scope>NUCLEOTIDE SEQUENCE [LARGE SCALE GENOMIC DNA]</scope>
</reference>
<accession>J4X3B9</accession>
<dbReference type="NCBIfam" id="TIGR01085">
    <property type="entry name" value="murE"/>
    <property type="match status" value="1"/>
</dbReference>
<dbReference type="EMBL" id="JH611165">
    <property type="protein sequence ID" value="EJP73645.1"/>
    <property type="molecule type" value="Genomic_DNA"/>
</dbReference>
<evidence type="ECO:0000313" key="13">
    <source>
        <dbReference type="Proteomes" id="UP000010116"/>
    </source>
</evidence>
<evidence type="ECO:0000259" key="11">
    <source>
        <dbReference type="Pfam" id="PF08245"/>
    </source>
</evidence>
<gene>
    <name evidence="12" type="ORF">NT02SARS_0324</name>
</gene>
<evidence type="ECO:0000259" key="10">
    <source>
        <dbReference type="Pfam" id="PF02875"/>
    </source>
</evidence>
<keyword evidence="6 9" id="KW-0133">Cell shape</keyword>
<dbReference type="SUPFAM" id="SSF53244">
    <property type="entry name" value="MurD-like peptide ligases, peptide-binding domain"/>
    <property type="match status" value="1"/>
</dbReference>
<dbReference type="InterPro" id="IPR036565">
    <property type="entry name" value="Mur-like_cat_sf"/>
</dbReference>
<dbReference type="Gene3D" id="3.90.190.20">
    <property type="entry name" value="Mur ligase, C-terminal domain"/>
    <property type="match status" value="1"/>
</dbReference>
<dbReference type="InterPro" id="IPR036615">
    <property type="entry name" value="Mur_ligase_C_dom_sf"/>
</dbReference>
<evidence type="ECO:0000256" key="2">
    <source>
        <dbReference type="ARBA" id="ARBA00022490"/>
    </source>
</evidence>
<dbReference type="PROSITE" id="PS01011">
    <property type="entry name" value="FOLYLPOLYGLU_SYNT_1"/>
    <property type="match status" value="1"/>
</dbReference>
<dbReference type="InterPro" id="IPR005761">
    <property type="entry name" value="UDP-N-AcMur-Glu-dNH2Pim_ligase"/>
</dbReference>
<dbReference type="SUPFAM" id="SSF53623">
    <property type="entry name" value="MurD-like peptide ligases, catalytic domain"/>
    <property type="match status" value="1"/>
</dbReference>
<sequence length="469" mass="53939">MKNNLNEILGIKTSFKIKEDNNIQISSRSINNKSIFFAFQGVNSHASEYINDALNKGAELVIHDDKKYQSDKENIFYIQDLRKRFLKFLIIFYGINLKNFSFIGITGTNGKTTTSYFLYQMLLSLKKNAHYIGTIGYFSKNKIQDAGTTTPSIVDLMNYLKGLKPNEKHYIVMEVSSHALDQDRLFGLEFDTGAILNIKSDHLDYHQSITNYVNAKFKLARFCKSIIVNIDSNKNYKNLKLKYLSLSNSKKTADYFYKINHHKIEGSKITLTALKKKYSLDTNIFLDFNIENFVFAISLLHAILEEFNIGDINVKNLIMPKGRSDYFLVNKKNIIIDYAHNPDAMENLLKEVNKKFDKLIVVFGCGGDRDKLKRPEMLNIACSYSDNVIFTSDNLRNETFKSIKNDASRGNEISNVRFIKDRSLAIKCGYQDLMDNDCLLILGKGHETTQEIKGRKIFYSDYEVVNAFN</sequence>
<keyword evidence="8 9" id="KW-0961">Cell wall biogenesis/degradation</keyword>